<accession>A0ABS0QQB4</accession>
<dbReference type="Proteomes" id="UP000597038">
    <property type="component" value="Unassembled WGS sequence"/>
</dbReference>
<keyword evidence="3" id="KW-1185">Reference proteome</keyword>
<sequence length="49" mass="5734">MSNQNDDKQKSEQLKAQNLFAKLRKKEALYHDDQNDETPDSRSHTSQSK</sequence>
<gene>
    <name evidence="2" type="ORF">I9026_06085</name>
</gene>
<protein>
    <submittedName>
        <fullName evidence="2">Uncharacterized protein</fullName>
    </submittedName>
</protein>
<name>A0ABS0QQB4_9STAP</name>
<evidence type="ECO:0000313" key="2">
    <source>
        <dbReference type="EMBL" id="MBH9580940.1"/>
    </source>
</evidence>
<feature type="region of interest" description="Disordered" evidence="1">
    <location>
        <begin position="23"/>
        <end position="49"/>
    </location>
</feature>
<comment type="caution">
    <text evidence="2">The sequence shown here is derived from an EMBL/GenBank/DDBJ whole genome shotgun (WGS) entry which is preliminary data.</text>
</comment>
<evidence type="ECO:0000313" key="3">
    <source>
        <dbReference type="Proteomes" id="UP000597038"/>
    </source>
</evidence>
<dbReference type="RefSeq" id="WP_167388998.1">
    <property type="nucleotide sequence ID" value="NZ_CAJUZQ010000003.1"/>
</dbReference>
<proteinExistence type="predicted"/>
<evidence type="ECO:0000256" key="1">
    <source>
        <dbReference type="SAM" id="MobiDB-lite"/>
    </source>
</evidence>
<dbReference type="GeneID" id="48058948"/>
<dbReference type="EMBL" id="JAEDAQ010000008">
    <property type="protein sequence ID" value="MBH9580940.1"/>
    <property type="molecule type" value="Genomic_DNA"/>
</dbReference>
<feature type="compositionally biased region" description="Basic and acidic residues" evidence="1">
    <location>
        <begin position="26"/>
        <end position="43"/>
    </location>
</feature>
<reference evidence="2 3" key="1">
    <citation type="submission" date="2020-12" db="EMBL/GenBank/DDBJ databases">
        <title>Genomic analysis of Staphylococcus felis from a cat with skin infection.</title>
        <authorList>
            <person name="Aslantas O."/>
            <person name="Keskin O."/>
            <person name="Buyukaltay K."/>
            <person name="Gullu Yucetepe A."/>
        </authorList>
    </citation>
    <scope>NUCLEOTIDE SEQUENCE [LARGE SCALE GENOMIC DNA]</scope>
    <source>
        <strain evidence="2 3">HARRANVET</strain>
    </source>
</reference>
<organism evidence="2 3">
    <name type="scientific">Staphylococcus felis</name>
    <dbReference type="NCBI Taxonomy" id="46127"/>
    <lineage>
        <taxon>Bacteria</taxon>
        <taxon>Bacillati</taxon>
        <taxon>Bacillota</taxon>
        <taxon>Bacilli</taxon>
        <taxon>Bacillales</taxon>
        <taxon>Staphylococcaceae</taxon>
        <taxon>Staphylococcus</taxon>
    </lineage>
</organism>